<dbReference type="SUPFAM" id="SSF140931">
    <property type="entry name" value="Fic-like"/>
    <property type="match status" value="1"/>
</dbReference>
<organism evidence="2 3">
    <name type="scientific">Staphylococcus condimenti</name>
    <dbReference type="NCBI Taxonomy" id="70255"/>
    <lineage>
        <taxon>Bacteria</taxon>
        <taxon>Bacillati</taxon>
        <taxon>Bacillota</taxon>
        <taxon>Bacilli</taxon>
        <taxon>Bacillales</taxon>
        <taxon>Staphylococcaceae</taxon>
        <taxon>Staphylococcus</taxon>
    </lineage>
</organism>
<name>A0AB37H2F9_9STAP</name>
<evidence type="ECO:0000313" key="3">
    <source>
        <dbReference type="Proteomes" id="UP000595942"/>
    </source>
</evidence>
<dbReference type="Pfam" id="PF02661">
    <property type="entry name" value="Fic"/>
    <property type="match status" value="1"/>
</dbReference>
<keyword evidence="3" id="KW-1185">Reference proteome</keyword>
<dbReference type="AlphaFoldDB" id="A0AB37H2F9"/>
<dbReference type="RefSeq" id="WP_047131716.1">
    <property type="nucleotide sequence ID" value="NZ_CP015114.1"/>
</dbReference>
<protein>
    <submittedName>
        <fullName evidence="2">Fic family protein</fullName>
    </submittedName>
</protein>
<dbReference type="PANTHER" id="PTHR13504">
    <property type="entry name" value="FIDO DOMAIN-CONTAINING PROTEIN DDB_G0283145"/>
    <property type="match status" value="1"/>
</dbReference>
<dbReference type="PROSITE" id="PS51459">
    <property type="entry name" value="FIDO"/>
    <property type="match status" value="1"/>
</dbReference>
<evidence type="ECO:0000259" key="1">
    <source>
        <dbReference type="PROSITE" id="PS51459"/>
    </source>
</evidence>
<dbReference type="InterPro" id="IPR003812">
    <property type="entry name" value="Fido"/>
</dbReference>
<feature type="domain" description="Fido" evidence="1">
    <location>
        <begin position="82"/>
        <end position="220"/>
    </location>
</feature>
<dbReference type="Proteomes" id="UP000595942">
    <property type="component" value="Chromosome"/>
</dbReference>
<dbReference type="InterPro" id="IPR040198">
    <property type="entry name" value="Fido_containing"/>
</dbReference>
<reference evidence="2 3" key="1">
    <citation type="submission" date="2021-01" db="EMBL/GenBank/DDBJ databases">
        <title>FDA dAtabase for Regulatory Grade micrObial Sequences (FDA-ARGOS): Supporting development and validation of Infectious Disease Dx tests.</title>
        <authorList>
            <person name="Sproer C."/>
            <person name="Gronow S."/>
            <person name="Severitt S."/>
            <person name="Schroder I."/>
            <person name="Tallon L."/>
            <person name="Sadzewicz L."/>
            <person name="Zhao X."/>
            <person name="Boylan J."/>
            <person name="Ott S."/>
            <person name="Bowen H."/>
            <person name="Vavikolanu K."/>
            <person name="Mehta A."/>
            <person name="Aluvathingal J."/>
            <person name="Nadendla S."/>
            <person name="Lowell S."/>
            <person name="Myers T."/>
            <person name="Yan Y."/>
            <person name="Sichtig H."/>
        </authorList>
    </citation>
    <scope>NUCLEOTIDE SEQUENCE [LARGE SCALE GENOMIC DNA]</scope>
    <source>
        <strain evidence="2 3">FDAARGOS_1148</strain>
    </source>
</reference>
<dbReference type="InterPro" id="IPR036597">
    <property type="entry name" value="Fido-like_dom_sf"/>
</dbReference>
<accession>A0AB37H2F9</accession>
<evidence type="ECO:0000313" key="2">
    <source>
        <dbReference type="EMBL" id="QQS82912.1"/>
    </source>
</evidence>
<gene>
    <name evidence="2" type="ORF">I6J05_00920</name>
</gene>
<dbReference type="KEGG" id="scv:A4G25_04735"/>
<dbReference type="Gene3D" id="1.10.3290.10">
    <property type="entry name" value="Fido-like domain"/>
    <property type="match status" value="1"/>
</dbReference>
<dbReference type="GeneID" id="93727162"/>
<dbReference type="EMBL" id="CP068073">
    <property type="protein sequence ID" value="QQS82912.1"/>
    <property type="molecule type" value="Genomic_DNA"/>
</dbReference>
<dbReference type="PANTHER" id="PTHR13504:SF38">
    <property type="entry name" value="FIDO DOMAIN-CONTAINING PROTEIN"/>
    <property type="match status" value="1"/>
</dbReference>
<proteinExistence type="predicted"/>
<sequence>MKMTGKQLFWLKNSNNGIYNRLKTEFLFHSNKLEGSRFSKDEVMKLITDSEVSGPHKLKDVIETANSLEVFDFIVETQNEKLTERLIKECHSILFKNTLNIFDDKLAGTYRPVTSRLNKVNLELSSPETIHFDMELLIQKYKETKMDINKIAEFHSKFEKIHPFHDGNGRIGRFIILKQCLDNDIELIVVNSEYEKEYKEALYIDQTGYAIDALVNIFGKFQRIFDKEVEIYWDNKETN</sequence>